<dbReference type="EMBL" id="VORB01000002">
    <property type="protein sequence ID" value="TXC82139.1"/>
    <property type="molecule type" value="Genomic_DNA"/>
</dbReference>
<dbReference type="Gene3D" id="3.10.450.50">
    <property type="match status" value="1"/>
</dbReference>
<reference evidence="2 3" key="1">
    <citation type="submission" date="2019-08" db="EMBL/GenBank/DDBJ databases">
        <title>Genome of Luteibaculum oceani JCM 18817.</title>
        <authorList>
            <person name="Bowman J.P."/>
        </authorList>
    </citation>
    <scope>NUCLEOTIDE SEQUENCE [LARGE SCALE GENOMIC DNA]</scope>
    <source>
        <strain evidence="2 3">JCM 18817</strain>
    </source>
</reference>
<feature type="domain" description="SnoaL-like" evidence="1">
    <location>
        <begin position="1"/>
        <end position="117"/>
    </location>
</feature>
<sequence length="125" mass="14032">MSTEKVANRLVELCRKGDFETAMQELYSPEIVSIEPEGSQAPNAEGIQQVIEKAKHFADSVEEFHKNEVSDPVIAEDFFSVQMKMDVTFKGVGRTQMEEICVYGVKDGKITYEQFFYTPAPVNAG</sequence>
<dbReference type="OrthoDB" id="336094at2"/>
<dbReference type="AlphaFoldDB" id="A0A5C6VA75"/>
<protein>
    <submittedName>
        <fullName evidence="2">Nuclear transport factor 2 family protein</fullName>
    </submittedName>
</protein>
<name>A0A5C6VA75_9FLAO</name>
<dbReference type="RefSeq" id="WP_147013373.1">
    <property type="nucleotide sequence ID" value="NZ_VORB01000002.1"/>
</dbReference>
<proteinExistence type="predicted"/>
<dbReference type="InterPro" id="IPR032710">
    <property type="entry name" value="NTF2-like_dom_sf"/>
</dbReference>
<evidence type="ECO:0000313" key="3">
    <source>
        <dbReference type="Proteomes" id="UP000321168"/>
    </source>
</evidence>
<accession>A0A5C6VA75</accession>
<evidence type="ECO:0000259" key="1">
    <source>
        <dbReference type="Pfam" id="PF20409"/>
    </source>
</evidence>
<evidence type="ECO:0000313" key="2">
    <source>
        <dbReference type="EMBL" id="TXC82139.1"/>
    </source>
</evidence>
<dbReference type="SUPFAM" id="SSF54427">
    <property type="entry name" value="NTF2-like"/>
    <property type="match status" value="1"/>
</dbReference>
<comment type="caution">
    <text evidence="2">The sequence shown here is derived from an EMBL/GenBank/DDBJ whole genome shotgun (WGS) entry which is preliminary data.</text>
</comment>
<organism evidence="2 3">
    <name type="scientific">Luteibaculum oceani</name>
    <dbReference type="NCBI Taxonomy" id="1294296"/>
    <lineage>
        <taxon>Bacteria</taxon>
        <taxon>Pseudomonadati</taxon>
        <taxon>Bacteroidota</taxon>
        <taxon>Flavobacteriia</taxon>
        <taxon>Flavobacteriales</taxon>
        <taxon>Luteibaculaceae</taxon>
        <taxon>Luteibaculum</taxon>
    </lineage>
</organism>
<dbReference type="Pfam" id="PF20409">
    <property type="entry name" value="SnoaL_5"/>
    <property type="match status" value="1"/>
</dbReference>
<dbReference type="Proteomes" id="UP000321168">
    <property type="component" value="Unassembled WGS sequence"/>
</dbReference>
<keyword evidence="3" id="KW-1185">Reference proteome</keyword>
<dbReference type="InterPro" id="IPR046860">
    <property type="entry name" value="SnoaL_5"/>
</dbReference>
<gene>
    <name evidence="2" type="ORF">FRX97_03330</name>
</gene>